<dbReference type="Pfam" id="PF01546">
    <property type="entry name" value="Peptidase_M20"/>
    <property type="match status" value="1"/>
</dbReference>
<evidence type="ECO:0000256" key="5">
    <source>
        <dbReference type="ARBA" id="ARBA00022801"/>
    </source>
</evidence>
<dbReference type="InterPro" id="IPR036264">
    <property type="entry name" value="Bact_exopeptidase_dim_dom"/>
</dbReference>
<evidence type="ECO:0000256" key="1">
    <source>
        <dbReference type="ARBA" id="ARBA00001947"/>
    </source>
</evidence>
<dbReference type="Proteomes" id="UP000219602">
    <property type="component" value="Chromosome 2"/>
</dbReference>
<dbReference type="GO" id="GO:0004180">
    <property type="term" value="F:carboxypeptidase activity"/>
    <property type="evidence" value="ECO:0007669"/>
    <property type="project" value="TreeGrafter"/>
</dbReference>
<feature type="region of interest" description="Disordered" evidence="8">
    <location>
        <begin position="495"/>
        <end position="516"/>
    </location>
</feature>
<evidence type="ECO:0000256" key="2">
    <source>
        <dbReference type="ARBA" id="ARBA00006247"/>
    </source>
</evidence>
<name>A0A2H3HVT4_FUSOX</name>
<dbReference type="GO" id="GO:0051603">
    <property type="term" value="P:proteolysis involved in protein catabolic process"/>
    <property type="evidence" value="ECO:0007669"/>
    <property type="project" value="TreeGrafter"/>
</dbReference>
<dbReference type="InterPro" id="IPR011650">
    <property type="entry name" value="Peptidase_M20_dimer"/>
</dbReference>
<feature type="domain" description="Peptidase M20 dimerisation" evidence="9">
    <location>
        <begin position="853"/>
        <end position="1002"/>
    </location>
</feature>
<dbReference type="CDD" id="cd05674">
    <property type="entry name" value="M20_yscS"/>
    <property type="match status" value="1"/>
</dbReference>
<evidence type="ECO:0000313" key="10">
    <source>
        <dbReference type="EMBL" id="PCD44338.1"/>
    </source>
</evidence>
<dbReference type="GO" id="GO:0016810">
    <property type="term" value="F:hydrolase activity, acting on carbon-nitrogen (but not peptide) bonds"/>
    <property type="evidence" value="ECO:0007669"/>
    <property type="project" value="UniProtKB-ARBA"/>
</dbReference>
<sequence length="1136" mass="126995">MSTTCGHSSTYVDCSRAAANSGFVRPSPEERTLAMAKTGRLARGAYLSKEDAADNEYSFPGPLVLPGDHLTEQPEEHGQSFKDWFEMEATQQRNGIISRRNKLYVVIPPSMTRPSEEMRDWNKPVLPPDSPPGTERWNSTLKMFKQLIVYLRAFYNTMQITQYPKKISFLPIEQRKRVHFVDTPQTQVIGLKTRDRRKPFEIRYRPSPDGVSKIQLNVSDLRDALMRSIPSTVHSFVMIVDHDMYEDGEGAYVTARAWTSDGVATVSIFRYNPSLDGLAGIDPLHRWPASHCKANVDERFRVLNKTKGWKKRNRLSSKAFGKPPVKSALDLAIQAAKQAGQPSTREELSNQWFARVVFAVSREATHCFGLGNCTYYSCLMQGVSGIRQTGEIPPYLCQVCYSKLGWELVLLQHGFEGGIEREKTWLEAQYAALKAFCNKWNKIPQFAAFVAWLEKRLEDRKGDNDDAAWPSNQEASVIDWPKTIRDMVDIHREPAYNSGNQRKPPDTPGNNVEPIDQHSFTSKKILHQKFFIPTSSSGILLATVISTGSGFGFGADVVLPTPLCLYSPPVSPYKSSLSNLDISNSAPNIFKMVRKSLAVLATVAGASGFTLGPFGTQKPIGQNEHDFKCDLPPVLSPGNDGLPSASELFDSKDAFNKQVKRHQAIVRVPSICYDDLGDVGKDERWAPFYDLHDVLAKTYPAIHKYAKLEKINKFGLVYTFTGSDASLKPYLLAAHQDVVPVPDPSTWTHPPFDAYFDGEWLWGRGASDDKNSLTALMSAIETLLTETKWQPKRTVILAFGFDEECSGPRGAAKIGEFLTERYGDNGIPFILDEGGSGIQLIDDTLYVLPSVQEKGAIDIWAELRVKGGHSSIPHPHTGIGIMAEIISALESKPYEPAILKGSPVYNHLVCLARHSPDSHTKLHDLLKKDDLEKLKDELLHLDPMAKFTIQTTQAVDIIRGGQKINAMPEVVSLGVNYRVAPQDSLDKVQEQFVKNIDAVVQKYNLTLSAYEDDAKSQNIKPGFDYDGHLKLTAFRNSVTTPVSPTSGPIWDIFSGTIQHSFAFDGGKVVPVGEIMTGNTDTRHYLNLSPNIYRWTPSRQRGSENIHTVDERIRIESHVDIVKFYYDLIRNFDAADF</sequence>
<keyword evidence="4" id="KW-0479">Metal-binding</keyword>
<dbReference type="FunFam" id="3.40.630.10:FF:000027">
    <property type="entry name" value="N-fatty-acyl-amino acid synthase/hydrolase PM20D1"/>
    <property type="match status" value="1"/>
</dbReference>
<dbReference type="GO" id="GO:1990845">
    <property type="term" value="P:adaptive thermogenesis"/>
    <property type="evidence" value="ECO:0007669"/>
    <property type="project" value="UniProtKB-ARBA"/>
</dbReference>
<reference evidence="10 11" key="2">
    <citation type="journal article" date="2017" name="Sci. Rep.">
        <title>A mobile pathogenicity chromosome in Fusarium oxysporum for infection of multiple cucurbit species.</title>
        <authorList>
            <person name="van Dam P."/>
            <person name="Fokkens L."/>
            <person name="Ayukawa Y."/>
            <person name="van der Gragt M."/>
            <person name="Ter Horst A."/>
            <person name="Brankovics B."/>
            <person name="Houterman P.M."/>
            <person name="Arie T."/>
            <person name="Rep M."/>
        </authorList>
    </citation>
    <scope>NUCLEOTIDE SEQUENCE [LARGE SCALE GENOMIC DNA]</scope>
    <source>
        <strain evidence="10 11">Forc016</strain>
    </source>
</reference>
<dbReference type="InterPro" id="IPR002933">
    <property type="entry name" value="Peptidase_M20"/>
</dbReference>
<evidence type="ECO:0000256" key="6">
    <source>
        <dbReference type="ARBA" id="ARBA00022833"/>
    </source>
</evidence>
<dbReference type="Gene3D" id="3.40.630.10">
    <property type="entry name" value="Zn peptidases"/>
    <property type="match status" value="1"/>
</dbReference>
<dbReference type="GO" id="GO:0005576">
    <property type="term" value="C:extracellular region"/>
    <property type="evidence" value="ECO:0007669"/>
    <property type="project" value="UniProtKB-ARBA"/>
</dbReference>
<evidence type="ECO:0000313" key="11">
    <source>
        <dbReference type="Proteomes" id="UP000219602"/>
    </source>
</evidence>
<dbReference type="GO" id="GO:0043605">
    <property type="term" value="P:amide catabolic process"/>
    <property type="evidence" value="ECO:0007669"/>
    <property type="project" value="UniProtKB-ARBA"/>
</dbReference>
<accession>A0A2H3HVT4</accession>
<dbReference type="PANTHER" id="PTHR45962">
    <property type="entry name" value="N-FATTY-ACYL-AMINO ACID SYNTHASE/HYDROLASE PM20D1"/>
    <property type="match status" value="1"/>
</dbReference>
<keyword evidence="3" id="KW-0645">Protease</keyword>
<keyword evidence="6" id="KW-0862">Zinc</keyword>
<dbReference type="GO" id="GO:0043604">
    <property type="term" value="P:amide biosynthetic process"/>
    <property type="evidence" value="ECO:0007669"/>
    <property type="project" value="UniProtKB-ARBA"/>
</dbReference>
<dbReference type="GO" id="GO:0046872">
    <property type="term" value="F:metal ion binding"/>
    <property type="evidence" value="ECO:0007669"/>
    <property type="project" value="UniProtKB-KW"/>
</dbReference>
<gene>
    <name evidence="10" type="ORF">AU210_003416</name>
</gene>
<dbReference type="AlphaFoldDB" id="A0A2H3HVT4"/>
<dbReference type="InterPro" id="IPR012962">
    <property type="entry name" value="Pept_M54_archaemetzincn"/>
</dbReference>
<organism evidence="10 11">
    <name type="scientific">Fusarium oxysporum f. sp. radicis-cucumerinum</name>
    <dbReference type="NCBI Taxonomy" id="327505"/>
    <lineage>
        <taxon>Eukaryota</taxon>
        <taxon>Fungi</taxon>
        <taxon>Dikarya</taxon>
        <taxon>Ascomycota</taxon>
        <taxon>Pezizomycotina</taxon>
        <taxon>Sordariomycetes</taxon>
        <taxon>Hypocreomycetidae</taxon>
        <taxon>Hypocreales</taxon>
        <taxon>Nectriaceae</taxon>
        <taxon>Fusarium</taxon>
        <taxon>Fusarium oxysporum species complex</taxon>
    </lineage>
</organism>
<keyword evidence="7" id="KW-0482">Metalloprotease</keyword>
<evidence type="ECO:0000259" key="9">
    <source>
        <dbReference type="Pfam" id="PF07687"/>
    </source>
</evidence>
<dbReference type="EMBL" id="MABQ02000002">
    <property type="protein sequence ID" value="PCD44338.1"/>
    <property type="molecule type" value="Genomic_DNA"/>
</dbReference>
<protein>
    <recommendedName>
        <fullName evidence="9">Peptidase M20 dimerisation domain-containing protein</fullName>
    </recommendedName>
</protein>
<dbReference type="CDD" id="cd11375">
    <property type="entry name" value="Peptidase_M54"/>
    <property type="match status" value="1"/>
</dbReference>
<keyword evidence="5" id="KW-0378">Hydrolase</keyword>
<comment type="cofactor">
    <cofactor evidence="1">
        <name>Zn(2+)</name>
        <dbReference type="ChEBI" id="CHEBI:29105"/>
    </cofactor>
</comment>
<evidence type="ECO:0000256" key="4">
    <source>
        <dbReference type="ARBA" id="ARBA00022723"/>
    </source>
</evidence>
<reference evidence="10 11" key="1">
    <citation type="journal article" date="2016" name="Environ. Microbiol.">
        <title>Effector profiles distinguish formae speciales of Fusarium oxysporum.</title>
        <authorList>
            <person name="van Dam P."/>
            <person name="Fokkens L."/>
            <person name="Schmidt S.M."/>
            <person name="Linmans J.H."/>
            <person name="Kistler H.C."/>
            <person name="Ma L.J."/>
            <person name="Rep M."/>
        </authorList>
    </citation>
    <scope>NUCLEOTIDE SEQUENCE [LARGE SCALE GENOMIC DNA]</scope>
    <source>
        <strain evidence="10 11">Forc016</strain>
    </source>
</reference>
<evidence type="ECO:0000256" key="7">
    <source>
        <dbReference type="ARBA" id="ARBA00023049"/>
    </source>
</evidence>
<dbReference type="GO" id="GO:0008237">
    <property type="term" value="F:metallopeptidase activity"/>
    <property type="evidence" value="ECO:0007669"/>
    <property type="project" value="UniProtKB-KW"/>
</dbReference>
<evidence type="ECO:0000256" key="3">
    <source>
        <dbReference type="ARBA" id="ARBA00022670"/>
    </source>
</evidence>
<dbReference type="InterPro" id="IPR047177">
    <property type="entry name" value="Pept_M20A"/>
</dbReference>
<dbReference type="InterPro" id="IPR024079">
    <property type="entry name" value="MetalloPept_cat_dom_sf"/>
</dbReference>
<comment type="similarity">
    <text evidence="2">Belongs to the peptidase M20A family.</text>
</comment>
<dbReference type="Pfam" id="PF07687">
    <property type="entry name" value="M20_dimer"/>
    <property type="match status" value="1"/>
</dbReference>
<dbReference type="SUPFAM" id="SSF55031">
    <property type="entry name" value="Bacterial exopeptidase dimerisation domain"/>
    <property type="match status" value="1"/>
</dbReference>
<dbReference type="GO" id="GO:0000328">
    <property type="term" value="C:fungal-type vacuole lumen"/>
    <property type="evidence" value="ECO:0007669"/>
    <property type="project" value="TreeGrafter"/>
</dbReference>
<proteinExistence type="inferred from homology"/>
<dbReference type="GO" id="GO:0006520">
    <property type="term" value="P:amino acid metabolic process"/>
    <property type="evidence" value="ECO:0007669"/>
    <property type="project" value="UniProtKB-ARBA"/>
</dbReference>
<dbReference type="FunFam" id="1.10.150.900:FF:000003">
    <property type="entry name" value="N-fatty-acyl-amino acid synthase/hydrolase PM20D1"/>
    <property type="match status" value="1"/>
</dbReference>
<dbReference type="PANTHER" id="PTHR45962:SF1">
    <property type="entry name" value="N-FATTY-ACYL-AMINO ACID SYNTHASE_HYDROLASE PM20D1"/>
    <property type="match status" value="1"/>
</dbReference>
<dbReference type="STRING" id="327505.A0A2H3HVT4"/>
<evidence type="ECO:0000256" key="8">
    <source>
        <dbReference type="SAM" id="MobiDB-lite"/>
    </source>
</evidence>
<dbReference type="Gene3D" id="1.10.150.900">
    <property type="match status" value="1"/>
</dbReference>
<dbReference type="Gene3D" id="3.30.70.360">
    <property type="match status" value="1"/>
</dbReference>
<comment type="caution">
    <text evidence="10">The sequence shown here is derived from an EMBL/GenBank/DDBJ whole genome shotgun (WGS) entry which is preliminary data.</text>
</comment>
<dbReference type="GO" id="GO:0006629">
    <property type="term" value="P:lipid metabolic process"/>
    <property type="evidence" value="ECO:0007669"/>
    <property type="project" value="UniProtKB-ARBA"/>
</dbReference>
<dbReference type="Gene3D" id="3.40.390.10">
    <property type="entry name" value="Collagenase (Catalytic Domain)"/>
    <property type="match status" value="1"/>
</dbReference>
<dbReference type="SUPFAM" id="SSF53187">
    <property type="entry name" value="Zn-dependent exopeptidases"/>
    <property type="match status" value="1"/>
</dbReference>